<evidence type="ECO:0000313" key="2">
    <source>
        <dbReference type="Proteomes" id="UP001476798"/>
    </source>
</evidence>
<dbReference type="EMBL" id="JAHRIO010021042">
    <property type="protein sequence ID" value="MEQ2165225.1"/>
    <property type="molecule type" value="Genomic_DNA"/>
</dbReference>
<proteinExistence type="predicted"/>
<evidence type="ECO:0000313" key="1">
    <source>
        <dbReference type="EMBL" id="MEQ2165225.1"/>
    </source>
</evidence>
<accession>A0ABV0N1S1</accession>
<keyword evidence="2" id="KW-1185">Reference proteome</keyword>
<comment type="caution">
    <text evidence="1">The sequence shown here is derived from an EMBL/GenBank/DDBJ whole genome shotgun (WGS) entry which is preliminary data.</text>
</comment>
<gene>
    <name evidence="1" type="ORF">GOODEAATRI_014707</name>
</gene>
<feature type="non-terminal residue" evidence="1">
    <location>
        <position position="1"/>
    </location>
</feature>
<sequence>TLRIKAHRSYHRLSEHLTWLSFLNSTTWKKMCSKMCLASLCSLSNFGVAPKISPHLRT</sequence>
<organism evidence="1 2">
    <name type="scientific">Goodea atripinnis</name>
    <dbReference type="NCBI Taxonomy" id="208336"/>
    <lineage>
        <taxon>Eukaryota</taxon>
        <taxon>Metazoa</taxon>
        <taxon>Chordata</taxon>
        <taxon>Craniata</taxon>
        <taxon>Vertebrata</taxon>
        <taxon>Euteleostomi</taxon>
        <taxon>Actinopterygii</taxon>
        <taxon>Neopterygii</taxon>
        <taxon>Teleostei</taxon>
        <taxon>Neoteleostei</taxon>
        <taxon>Acanthomorphata</taxon>
        <taxon>Ovalentaria</taxon>
        <taxon>Atherinomorphae</taxon>
        <taxon>Cyprinodontiformes</taxon>
        <taxon>Goodeidae</taxon>
        <taxon>Goodea</taxon>
    </lineage>
</organism>
<reference evidence="1 2" key="1">
    <citation type="submission" date="2021-06" db="EMBL/GenBank/DDBJ databases">
        <authorList>
            <person name="Palmer J.M."/>
        </authorList>
    </citation>
    <scope>NUCLEOTIDE SEQUENCE [LARGE SCALE GENOMIC DNA]</scope>
    <source>
        <strain evidence="1 2">GA_2019</strain>
        <tissue evidence="1">Muscle</tissue>
    </source>
</reference>
<protein>
    <submittedName>
        <fullName evidence="1">Uncharacterized protein</fullName>
    </submittedName>
</protein>
<dbReference type="Proteomes" id="UP001476798">
    <property type="component" value="Unassembled WGS sequence"/>
</dbReference>
<name>A0ABV0N1S1_9TELE</name>